<proteinExistence type="predicted"/>
<organism evidence="1 2">
    <name type="scientific">Massilia soli</name>
    <dbReference type="NCBI Taxonomy" id="2792854"/>
    <lineage>
        <taxon>Bacteria</taxon>
        <taxon>Pseudomonadati</taxon>
        <taxon>Pseudomonadota</taxon>
        <taxon>Betaproteobacteria</taxon>
        <taxon>Burkholderiales</taxon>
        <taxon>Oxalobacteraceae</taxon>
        <taxon>Telluria group</taxon>
        <taxon>Massilia</taxon>
    </lineage>
</organism>
<accession>A0ABS7SLM9</accession>
<sequence>MHRPFFYVTVNVGMRFHHQRVVPAKAGIHIERRSERTVSLLIVLGMGSRFRGNDVLATSASYPR</sequence>
<feature type="non-terminal residue" evidence="1">
    <location>
        <position position="64"/>
    </location>
</feature>
<gene>
    <name evidence="1" type="ORF">I4X03_007415</name>
</gene>
<dbReference type="Proteomes" id="UP000809349">
    <property type="component" value="Unassembled WGS sequence"/>
</dbReference>
<evidence type="ECO:0000313" key="2">
    <source>
        <dbReference type="Proteomes" id="UP000809349"/>
    </source>
</evidence>
<keyword evidence="2" id="KW-1185">Reference proteome</keyword>
<protein>
    <submittedName>
        <fullName evidence="1">Uncharacterized protein</fullName>
    </submittedName>
</protein>
<evidence type="ECO:0000313" key="1">
    <source>
        <dbReference type="EMBL" id="MBZ2207086.1"/>
    </source>
</evidence>
<comment type="caution">
    <text evidence="1">The sequence shown here is derived from an EMBL/GenBank/DDBJ whole genome shotgun (WGS) entry which is preliminary data.</text>
</comment>
<reference evidence="1 2" key="2">
    <citation type="submission" date="2021-08" db="EMBL/GenBank/DDBJ databases">
        <title>Massilia sp. R798.</title>
        <authorList>
            <person name="Baek J.H."/>
            <person name="Jung H.S."/>
            <person name="Kim K.R."/>
            <person name="Jeon C.O."/>
        </authorList>
    </citation>
    <scope>NUCLEOTIDE SEQUENCE [LARGE SCALE GENOMIC DNA]</scope>
    <source>
        <strain evidence="1 2">R798</strain>
    </source>
</reference>
<reference evidence="1 2" key="1">
    <citation type="submission" date="2021-01" db="EMBL/GenBank/DDBJ databases">
        <authorList>
            <person name="Ruan W."/>
            <person name="Khan S.A."/>
            <person name="Jeon C.O."/>
        </authorList>
    </citation>
    <scope>NUCLEOTIDE SEQUENCE [LARGE SCALE GENOMIC DNA]</scope>
    <source>
        <strain evidence="1 2">R798</strain>
    </source>
</reference>
<dbReference type="EMBL" id="JAFBIL020000002">
    <property type="protein sequence ID" value="MBZ2207086.1"/>
    <property type="molecule type" value="Genomic_DNA"/>
</dbReference>
<name>A0ABS7SLM9_9BURK</name>